<name>V5HH62_IXORI</name>
<protein>
    <submittedName>
        <fullName evidence="1">Uncharacterized protein</fullName>
    </submittedName>
</protein>
<dbReference type="EMBL" id="GANP01007564">
    <property type="protein sequence ID" value="JAB76904.1"/>
    <property type="molecule type" value="mRNA"/>
</dbReference>
<feature type="non-terminal residue" evidence="1">
    <location>
        <position position="1"/>
    </location>
</feature>
<dbReference type="AlphaFoldDB" id="V5HH62"/>
<proteinExistence type="evidence at transcript level"/>
<organism evidence="1">
    <name type="scientific">Ixodes ricinus</name>
    <name type="common">Common tick</name>
    <name type="synonym">Acarus ricinus</name>
    <dbReference type="NCBI Taxonomy" id="34613"/>
    <lineage>
        <taxon>Eukaryota</taxon>
        <taxon>Metazoa</taxon>
        <taxon>Ecdysozoa</taxon>
        <taxon>Arthropoda</taxon>
        <taxon>Chelicerata</taxon>
        <taxon>Arachnida</taxon>
        <taxon>Acari</taxon>
        <taxon>Parasitiformes</taxon>
        <taxon>Ixodida</taxon>
        <taxon>Ixodoidea</taxon>
        <taxon>Ixodidae</taxon>
        <taxon>Ixodinae</taxon>
        <taxon>Ixodes</taxon>
    </lineage>
</organism>
<reference evidence="1" key="1">
    <citation type="journal article" date="2015" name="Sci. Rep.">
        <title>Tissue- and time-dependent transcription in Ixodes ricinus salivary glands and midguts when blood feeding on the vertebrate host.</title>
        <authorList>
            <person name="Kotsyfakis M."/>
            <person name="Schwarz A."/>
            <person name="Erhart J."/>
            <person name="Ribeiro J.M."/>
        </authorList>
    </citation>
    <scope>NUCLEOTIDE SEQUENCE</scope>
    <source>
        <tissue evidence="1">Salivary gland and midgut</tissue>
    </source>
</reference>
<sequence>LFSAGIHALNDDELFTVDYCGTNCTKQSNGSWTTCPGNCSCYHEDGKEDGFCLSTEYADFTQFPNLTSAEMLAATPRPEETSIPIEADTPNRWCHQACCRNLLIIFD</sequence>
<accession>V5HH62</accession>
<evidence type="ECO:0000313" key="1">
    <source>
        <dbReference type="EMBL" id="JAB76904.1"/>
    </source>
</evidence>